<proteinExistence type="predicted"/>
<name>A0ACC0JNQ1_CHOFU</name>
<protein>
    <submittedName>
        <fullName evidence="1">Uncharacterized protein</fullName>
    </submittedName>
</protein>
<dbReference type="Proteomes" id="UP001064048">
    <property type="component" value="Chromosome 19"/>
</dbReference>
<keyword evidence="2" id="KW-1185">Reference proteome</keyword>
<reference evidence="1 2" key="1">
    <citation type="journal article" date="2022" name="Genome Biol. Evol.">
        <title>The Spruce Budworm Genome: Reconstructing the Evolutionary History of Antifreeze Proteins.</title>
        <authorList>
            <person name="Beliveau C."/>
            <person name="Gagne P."/>
            <person name="Picq S."/>
            <person name="Vernygora O."/>
            <person name="Keeling C.I."/>
            <person name="Pinkney K."/>
            <person name="Doucet D."/>
            <person name="Wen F."/>
            <person name="Johnston J.S."/>
            <person name="Maaroufi H."/>
            <person name="Boyle B."/>
            <person name="Laroche J."/>
            <person name="Dewar K."/>
            <person name="Juretic N."/>
            <person name="Blackburn G."/>
            <person name="Nisole A."/>
            <person name="Brunet B."/>
            <person name="Brandao M."/>
            <person name="Lumley L."/>
            <person name="Duan J."/>
            <person name="Quan G."/>
            <person name="Lucarotti C.J."/>
            <person name="Roe A.D."/>
            <person name="Sperling F.A.H."/>
            <person name="Levesque R.C."/>
            <person name="Cusson M."/>
        </authorList>
    </citation>
    <scope>NUCLEOTIDE SEQUENCE [LARGE SCALE GENOMIC DNA]</scope>
    <source>
        <strain evidence="1">Glfc:IPQL:Cfum</strain>
    </source>
</reference>
<sequence length="208" mass="23992">MGTSRPESGLAITYFDDFDIEIEDLRKKGFEHGRLHRKYKEQSEVCSKNGLRHQAIQQSKQAKGHRDQSHTFHIIAVALLMERHAARLKNDRFIDFHFLRVTEALISLDLFIDRFVRELRDQPLPRTVVSYSLGVITGRGLHSRDEKPKLKPAVITRLQERSVGFREQNPGCLLITVYSTTKMTFELEDKSRRDPQIALDIIQVPVGA</sequence>
<gene>
    <name evidence="1" type="ORF">MSG28_011566</name>
</gene>
<accession>A0ACC0JNQ1</accession>
<evidence type="ECO:0000313" key="1">
    <source>
        <dbReference type="EMBL" id="KAI8425783.1"/>
    </source>
</evidence>
<evidence type="ECO:0000313" key="2">
    <source>
        <dbReference type="Proteomes" id="UP001064048"/>
    </source>
</evidence>
<organism evidence="1 2">
    <name type="scientific">Choristoneura fumiferana</name>
    <name type="common">Spruce budworm moth</name>
    <name type="synonym">Archips fumiferana</name>
    <dbReference type="NCBI Taxonomy" id="7141"/>
    <lineage>
        <taxon>Eukaryota</taxon>
        <taxon>Metazoa</taxon>
        <taxon>Ecdysozoa</taxon>
        <taxon>Arthropoda</taxon>
        <taxon>Hexapoda</taxon>
        <taxon>Insecta</taxon>
        <taxon>Pterygota</taxon>
        <taxon>Neoptera</taxon>
        <taxon>Endopterygota</taxon>
        <taxon>Lepidoptera</taxon>
        <taxon>Glossata</taxon>
        <taxon>Ditrysia</taxon>
        <taxon>Tortricoidea</taxon>
        <taxon>Tortricidae</taxon>
        <taxon>Tortricinae</taxon>
        <taxon>Choristoneura</taxon>
    </lineage>
</organism>
<comment type="caution">
    <text evidence="1">The sequence shown here is derived from an EMBL/GenBank/DDBJ whole genome shotgun (WGS) entry which is preliminary data.</text>
</comment>
<dbReference type="EMBL" id="CM046119">
    <property type="protein sequence ID" value="KAI8425783.1"/>
    <property type="molecule type" value="Genomic_DNA"/>
</dbReference>